<evidence type="ECO:0008006" key="3">
    <source>
        <dbReference type="Google" id="ProtNLM"/>
    </source>
</evidence>
<reference evidence="1 2" key="1">
    <citation type="journal article" date="2023" name="Plant Dis.">
        <title>First Report of Diplodia intermedia Causing Canker and Dieback Diseases on Apple Trees in Canada.</title>
        <authorList>
            <person name="Ellouze W."/>
            <person name="Ilyukhin E."/>
            <person name="Sulman M."/>
            <person name="Ali S."/>
        </authorList>
    </citation>
    <scope>NUCLEOTIDE SEQUENCE [LARGE SCALE GENOMIC DNA]</scope>
    <source>
        <strain evidence="1 2">M45-28</strain>
    </source>
</reference>
<dbReference type="Proteomes" id="UP001521184">
    <property type="component" value="Unassembled WGS sequence"/>
</dbReference>
<dbReference type="EMBL" id="JAKEKT020000108">
    <property type="protein sequence ID" value="KAL1635923.1"/>
    <property type="molecule type" value="Genomic_DNA"/>
</dbReference>
<sequence length="467" mass="51269">MADPFSTAAAAISLVDIAIKSAREIRSLIASIKDAPNALRQVQQTVCEIQRLLEVVRPLVDAYRSSSLPHIDPQSLSSIHFNVRSINEDLTTLRAVTEPIFATDSRSRRLLKSFRFHKRKPMIDEARSRMGYRVALIQGTLSAIGRSNDLFQIGQVRTANDNTQLVIQGQTQLRDDTVGMLHSSAAVSQQLLHQQQTTHVNMLDGNAQIRAAIHSLQPSLLQNIPQILLHEGSASDATATLSTVHRLLPSVLASASLPGTTMDDLGWVEKEVGDTLIGMHLLAVSELRGGLSLTPYGARRTTQPIALQVWNHLRSQSSSVMQRRGTQIRKREVQVQQAEEIELSVRLPEGNLFLWVSDGCVVNSAKFSGSLKGFRVMFTPNQPYNLPGLSASFVESPCNGLRIPSALRTFGLVPDGCAIFDSIWDGDTEEVRDILQRGECAAGDRDEDGDSLLAVTGQPFSRKTEHC</sequence>
<comment type="caution">
    <text evidence="1">The sequence shown here is derived from an EMBL/GenBank/DDBJ whole genome shotgun (WGS) entry which is preliminary data.</text>
</comment>
<protein>
    <recommendedName>
        <fullName evidence="3">Fungal N-terminal domain-containing protein</fullName>
    </recommendedName>
</protein>
<evidence type="ECO:0000313" key="1">
    <source>
        <dbReference type="EMBL" id="KAL1635923.1"/>
    </source>
</evidence>
<organism evidence="1 2">
    <name type="scientific">Diplodia intermedia</name>
    <dbReference type="NCBI Taxonomy" id="856260"/>
    <lineage>
        <taxon>Eukaryota</taxon>
        <taxon>Fungi</taxon>
        <taxon>Dikarya</taxon>
        <taxon>Ascomycota</taxon>
        <taxon>Pezizomycotina</taxon>
        <taxon>Dothideomycetes</taxon>
        <taxon>Dothideomycetes incertae sedis</taxon>
        <taxon>Botryosphaeriales</taxon>
        <taxon>Botryosphaeriaceae</taxon>
        <taxon>Diplodia</taxon>
    </lineage>
</organism>
<gene>
    <name evidence="1" type="ORF">SLS58_010028</name>
</gene>
<proteinExistence type="predicted"/>
<keyword evidence="2" id="KW-1185">Reference proteome</keyword>
<name>A0ABR3T8Q4_9PEZI</name>
<evidence type="ECO:0000313" key="2">
    <source>
        <dbReference type="Proteomes" id="UP001521184"/>
    </source>
</evidence>
<accession>A0ABR3T8Q4</accession>